<dbReference type="Proteomes" id="UP000002785">
    <property type="component" value="Chromosome"/>
</dbReference>
<dbReference type="Gene3D" id="3.40.50.2000">
    <property type="entry name" value="Glycogen Phosphorylase B"/>
    <property type="match status" value="1"/>
</dbReference>
<proteinExistence type="predicted"/>
<keyword evidence="2" id="KW-1185">Reference proteome</keyword>
<dbReference type="HOGENOM" id="CLU_2774317_0_0_11"/>
<protein>
    <recommendedName>
        <fullName evidence="3">Glycosyl transferase</fullName>
    </recommendedName>
</protein>
<evidence type="ECO:0000313" key="1">
    <source>
        <dbReference type="EMBL" id="EFH28970.1"/>
    </source>
</evidence>
<reference evidence="1" key="1">
    <citation type="submission" date="2009-10" db="EMBL/GenBank/DDBJ databases">
        <title>The genome sequence of Streptomyces sviceus strain ATCC 29083.</title>
        <authorList>
            <consortium name="The Broad Institute Genome Sequencing Platform"/>
            <consortium name="Broad Institute Microbial Sequencing Center"/>
            <person name="Fischbach M."/>
            <person name="Godfrey P."/>
            <person name="Ward D."/>
            <person name="Young S."/>
            <person name="Zeng Q."/>
            <person name="Koehrsen M."/>
            <person name="Alvarado L."/>
            <person name="Berlin A.M."/>
            <person name="Bochicchio J."/>
            <person name="Borenstein D."/>
            <person name="Chapman S.B."/>
            <person name="Chen Z."/>
            <person name="Engels R."/>
            <person name="Freedman E."/>
            <person name="Gellesch M."/>
            <person name="Goldberg J."/>
            <person name="Griggs A."/>
            <person name="Gujja S."/>
            <person name="Heilman E.R."/>
            <person name="Heiman D.I."/>
            <person name="Hepburn T.A."/>
            <person name="Howarth C."/>
            <person name="Jen D."/>
            <person name="Larson L."/>
            <person name="Lewis B."/>
            <person name="Mehta T."/>
            <person name="Park D."/>
            <person name="Pearson M."/>
            <person name="Richards J."/>
            <person name="Roberts A."/>
            <person name="Saif S."/>
            <person name="Shea T.D."/>
            <person name="Shenoy N."/>
            <person name="Sisk P."/>
            <person name="Stolte C."/>
            <person name="Sykes S.N."/>
            <person name="Thomson T."/>
            <person name="Walk T."/>
            <person name="White J."/>
            <person name="Yandava C."/>
            <person name="Straight P."/>
            <person name="Clardy J."/>
            <person name="Hung D."/>
            <person name="Kolter R."/>
            <person name="Mekalanos J."/>
            <person name="Walker S."/>
            <person name="Walsh C.T."/>
            <person name="Wieland-Brown L.C."/>
            <person name="Haas B."/>
            <person name="Nusbaum C."/>
            <person name="Birren B."/>
        </authorList>
    </citation>
    <scope>NUCLEOTIDE SEQUENCE [LARGE SCALE GENOMIC DNA]</scope>
    <source>
        <strain evidence="1">ATCC 29083</strain>
    </source>
</reference>
<sequence>MRSGLRIAIVTTPLYPVPPRGYGPVERLMAMLTVGLRERGHHVTVFSRVGPGSLPVAAEGISDRHAGRR</sequence>
<dbReference type="EMBL" id="CM000951">
    <property type="protein sequence ID" value="EFH28970.1"/>
    <property type="molecule type" value="Genomic_DNA"/>
</dbReference>
<organism evidence="1 2">
    <name type="scientific">Streptomyces sviceus (strain ATCC 29083 / DSM 924 / JCM 4929 / NBRC 13980 / NCIMB 11184 / NRRL 5439 / UC 5370)</name>
    <dbReference type="NCBI Taxonomy" id="463191"/>
    <lineage>
        <taxon>Bacteria</taxon>
        <taxon>Bacillati</taxon>
        <taxon>Actinomycetota</taxon>
        <taxon>Actinomycetes</taxon>
        <taxon>Kitasatosporales</taxon>
        <taxon>Streptomycetaceae</taxon>
        <taxon>Streptomyces</taxon>
    </lineage>
</organism>
<evidence type="ECO:0000313" key="2">
    <source>
        <dbReference type="Proteomes" id="UP000002785"/>
    </source>
</evidence>
<dbReference type="SUPFAM" id="SSF53756">
    <property type="entry name" value="UDP-Glycosyltransferase/glycogen phosphorylase"/>
    <property type="match status" value="1"/>
</dbReference>
<dbReference type="AlphaFoldDB" id="D6XB21"/>
<gene>
    <name evidence="1" type="ORF">SSEG_11224</name>
</gene>
<name>D6XB21_STRX2</name>
<accession>D6XB21</accession>
<evidence type="ECO:0008006" key="3">
    <source>
        <dbReference type="Google" id="ProtNLM"/>
    </source>
</evidence>